<comment type="caution">
    <text evidence="8">The sequence shown here is derived from an EMBL/GenBank/DDBJ whole genome shotgun (WGS) entry which is preliminary data.</text>
</comment>
<feature type="domain" description="Histidine kinase" evidence="7">
    <location>
        <begin position="29"/>
        <end position="245"/>
    </location>
</feature>
<keyword evidence="3" id="KW-0597">Phosphoprotein</keyword>
<dbReference type="Gene3D" id="3.30.565.10">
    <property type="entry name" value="Histidine kinase-like ATPase, C-terminal domain"/>
    <property type="match status" value="1"/>
</dbReference>
<dbReference type="SUPFAM" id="SSF47384">
    <property type="entry name" value="Homodimeric domain of signal transducing histidine kinase"/>
    <property type="match status" value="1"/>
</dbReference>
<gene>
    <name evidence="8" type="ORF">GO495_21770</name>
</gene>
<dbReference type="RefSeq" id="WP_157301853.1">
    <property type="nucleotide sequence ID" value="NZ_BAAAZB010000026.1"/>
</dbReference>
<dbReference type="FunFam" id="3.30.565.10:FF:000006">
    <property type="entry name" value="Sensor histidine kinase WalK"/>
    <property type="match status" value="1"/>
</dbReference>
<organism evidence="8 9">
    <name type="scientific">Chitinophaga oryziterrae</name>
    <dbReference type="NCBI Taxonomy" id="1031224"/>
    <lineage>
        <taxon>Bacteria</taxon>
        <taxon>Pseudomonadati</taxon>
        <taxon>Bacteroidota</taxon>
        <taxon>Chitinophagia</taxon>
        <taxon>Chitinophagales</taxon>
        <taxon>Chitinophagaceae</taxon>
        <taxon>Chitinophaga</taxon>
    </lineage>
</organism>
<dbReference type="CDD" id="cd00075">
    <property type="entry name" value="HATPase"/>
    <property type="match status" value="1"/>
</dbReference>
<evidence type="ECO:0000256" key="5">
    <source>
        <dbReference type="ARBA" id="ARBA00022777"/>
    </source>
</evidence>
<evidence type="ECO:0000256" key="3">
    <source>
        <dbReference type="ARBA" id="ARBA00022553"/>
    </source>
</evidence>
<dbReference type="InterPro" id="IPR003594">
    <property type="entry name" value="HATPase_dom"/>
</dbReference>
<dbReference type="SMART" id="SM00387">
    <property type="entry name" value="HATPase_c"/>
    <property type="match status" value="1"/>
</dbReference>
<proteinExistence type="predicted"/>
<keyword evidence="4" id="KW-0808">Transferase</keyword>
<dbReference type="OrthoDB" id="9808408at2"/>
<dbReference type="PROSITE" id="PS50109">
    <property type="entry name" value="HIS_KIN"/>
    <property type="match status" value="1"/>
</dbReference>
<keyword evidence="5" id="KW-0418">Kinase</keyword>
<dbReference type="InterPro" id="IPR036890">
    <property type="entry name" value="HATPase_C_sf"/>
</dbReference>
<dbReference type="GO" id="GO:0000155">
    <property type="term" value="F:phosphorelay sensor kinase activity"/>
    <property type="evidence" value="ECO:0007669"/>
    <property type="project" value="InterPro"/>
</dbReference>
<dbReference type="InterPro" id="IPR036097">
    <property type="entry name" value="HisK_dim/P_sf"/>
</dbReference>
<sequence length="245" mass="27420">MPNFKTVNNNTNAEATSSLLDNTSNLIAIISHEFKTPLTAISSAADLIAAKLHIDNYMDPFYKKNISKITTEIFKLNSILDEILTMSNIISNSIEIKKELTDVHEILQELKAQYFTDRKDARTFKIKVSGTHVKILADKKQLSTIFSNLLNNALKFSNKKMPVAELKYEEHAVIITIEDDGIGIPAADIPHLFQPFYRGSNVDNIEGTGLGLHIVRNFVTANNGEIFVTSEQNQGTTFTLEFPYP</sequence>
<dbReference type="EMBL" id="WRXO01000007">
    <property type="protein sequence ID" value="MVT43241.1"/>
    <property type="molecule type" value="Genomic_DNA"/>
</dbReference>
<dbReference type="SMART" id="SM00388">
    <property type="entry name" value="HisKA"/>
    <property type="match status" value="1"/>
</dbReference>
<name>A0A6N8JFG8_9BACT</name>
<dbReference type="Gene3D" id="1.10.287.130">
    <property type="match status" value="1"/>
</dbReference>
<evidence type="ECO:0000256" key="6">
    <source>
        <dbReference type="ARBA" id="ARBA00023012"/>
    </source>
</evidence>
<dbReference type="InterPro" id="IPR004358">
    <property type="entry name" value="Sig_transdc_His_kin-like_C"/>
</dbReference>
<evidence type="ECO:0000256" key="1">
    <source>
        <dbReference type="ARBA" id="ARBA00000085"/>
    </source>
</evidence>
<evidence type="ECO:0000313" key="9">
    <source>
        <dbReference type="Proteomes" id="UP000468388"/>
    </source>
</evidence>
<keyword evidence="9" id="KW-1185">Reference proteome</keyword>
<dbReference type="InterPro" id="IPR005467">
    <property type="entry name" value="His_kinase_dom"/>
</dbReference>
<dbReference type="CDD" id="cd00082">
    <property type="entry name" value="HisKA"/>
    <property type="match status" value="1"/>
</dbReference>
<dbReference type="PANTHER" id="PTHR43711:SF1">
    <property type="entry name" value="HISTIDINE KINASE 1"/>
    <property type="match status" value="1"/>
</dbReference>
<dbReference type="SUPFAM" id="SSF55874">
    <property type="entry name" value="ATPase domain of HSP90 chaperone/DNA topoisomerase II/histidine kinase"/>
    <property type="match status" value="1"/>
</dbReference>
<reference evidence="8 9" key="1">
    <citation type="submission" date="2019-12" db="EMBL/GenBank/DDBJ databases">
        <title>The draft genomic sequence of strain Chitinophaga oryziterrae JCM 16595.</title>
        <authorList>
            <person name="Zhang X."/>
        </authorList>
    </citation>
    <scope>NUCLEOTIDE SEQUENCE [LARGE SCALE GENOMIC DNA]</scope>
    <source>
        <strain evidence="8 9">JCM 16595</strain>
    </source>
</reference>
<accession>A0A6N8JFG8</accession>
<dbReference type="AlphaFoldDB" id="A0A6N8JFG8"/>
<dbReference type="Pfam" id="PF00512">
    <property type="entry name" value="HisKA"/>
    <property type="match status" value="1"/>
</dbReference>
<evidence type="ECO:0000256" key="4">
    <source>
        <dbReference type="ARBA" id="ARBA00022679"/>
    </source>
</evidence>
<dbReference type="Pfam" id="PF02518">
    <property type="entry name" value="HATPase_c"/>
    <property type="match status" value="1"/>
</dbReference>
<dbReference type="Proteomes" id="UP000468388">
    <property type="component" value="Unassembled WGS sequence"/>
</dbReference>
<evidence type="ECO:0000256" key="2">
    <source>
        <dbReference type="ARBA" id="ARBA00012438"/>
    </source>
</evidence>
<dbReference type="PRINTS" id="PR00344">
    <property type="entry name" value="BCTRLSENSOR"/>
</dbReference>
<dbReference type="EC" id="2.7.13.3" evidence="2"/>
<keyword evidence="6" id="KW-0902">Two-component regulatory system</keyword>
<protein>
    <recommendedName>
        <fullName evidence="2">histidine kinase</fullName>
        <ecNumber evidence="2">2.7.13.3</ecNumber>
    </recommendedName>
</protein>
<comment type="catalytic activity">
    <reaction evidence="1">
        <text>ATP + protein L-histidine = ADP + protein N-phospho-L-histidine.</text>
        <dbReference type="EC" id="2.7.13.3"/>
    </reaction>
</comment>
<evidence type="ECO:0000259" key="7">
    <source>
        <dbReference type="PROSITE" id="PS50109"/>
    </source>
</evidence>
<dbReference type="PANTHER" id="PTHR43711">
    <property type="entry name" value="TWO-COMPONENT HISTIDINE KINASE"/>
    <property type="match status" value="1"/>
</dbReference>
<dbReference type="InterPro" id="IPR050736">
    <property type="entry name" value="Sensor_HK_Regulatory"/>
</dbReference>
<dbReference type="InterPro" id="IPR003661">
    <property type="entry name" value="HisK_dim/P_dom"/>
</dbReference>
<evidence type="ECO:0000313" key="8">
    <source>
        <dbReference type="EMBL" id="MVT43241.1"/>
    </source>
</evidence>